<dbReference type="SUPFAM" id="SSF53850">
    <property type="entry name" value="Periplasmic binding protein-like II"/>
    <property type="match status" value="1"/>
</dbReference>
<dbReference type="GO" id="GO:1904680">
    <property type="term" value="F:peptide transmembrane transporter activity"/>
    <property type="evidence" value="ECO:0007669"/>
    <property type="project" value="TreeGrafter"/>
</dbReference>
<dbReference type="GO" id="GO:0015833">
    <property type="term" value="P:peptide transport"/>
    <property type="evidence" value="ECO:0007669"/>
    <property type="project" value="TreeGrafter"/>
</dbReference>
<dbReference type="PANTHER" id="PTHR30290:SF62">
    <property type="entry name" value="OLIGOPEPTIDE ABC TRANSPORTER, PERIPLASMIC OLIGOPEPTIDE-BINDING PROTEIN"/>
    <property type="match status" value="1"/>
</dbReference>
<gene>
    <name evidence="5" type="ORF">RSO01_54000</name>
</gene>
<feature type="signal peptide" evidence="3">
    <location>
        <begin position="1"/>
        <end position="21"/>
    </location>
</feature>
<dbReference type="Proteomes" id="UP000321058">
    <property type="component" value="Unassembled WGS sequence"/>
</dbReference>
<evidence type="ECO:0000313" key="6">
    <source>
        <dbReference type="Proteomes" id="UP000321058"/>
    </source>
</evidence>
<comment type="caution">
    <text evidence="5">The sequence shown here is derived from an EMBL/GenBank/DDBJ whole genome shotgun (WGS) entry which is preliminary data.</text>
</comment>
<reference evidence="5 6" key="1">
    <citation type="submission" date="2019-07" db="EMBL/GenBank/DDBJ databases">
        <title>Whole genome shotgun sequence of Reyranella soli NBRC 108950.</title>
        <authorList>
            <person name="Hosoyama A."/>
            <person name="Uohara A."/>
            <person name="Ohji S."/>
            <person name="Ichikawa N."/>
        </authorList>
    </citation>
    <scope>NUCLEOTIDE SEQUENCE [LARGE SCALE GENOMIC DNA]</scope>
    <source>
        <strain evidence="5 6">NBRC 108950</strain>
    </source>
</reference>
<dbReference type="CDD" id="cd08500">
    <property type="entry name" value="PBP2_NikA_DppA_OppA_like_4"/>
    <property type="match status" value="1"/>
</dbReference>
<evidence type="ECO:0000256" key="2">
    <source>
        <dbReference type="ARBA" id="ARBA00005695"/>
    </source>
</evidence>
<name>A0A512NH01_9HYPH</name>
<comment type="similarity">
    <text evidence="2">Belongs to the bacterial solute-binding protein 5 family.</text>
</comment>
<proteinExistence type="inferred from homology"/>
<dbReference type="Pfam" id="PF00496">
    <property type="entry name" value="SBP_bac_5"/>
    <property type="match status" value="1"/>
</dbReference>
<dbReference type="Gene3D" id="3.40.190.10">
    <property type="entry name" value="Periplasmic binding protein-like II"/>
    <property type="match status" value="1"/>
</dbReference>
<sequence>MQRRLFIGGVLSSLLIDPVLAADPSPAMQETPLFADRVKAGTLPPVAQRIPSQPRIVRRFAGGDGPGRQGGQLDMLISAMRETSLMTIYSYTRLIVYDDKFKLHPDILESYDASEGSVFTFRLRAGHKWSDGHPFTTEDFRFFWEDVANNKDLSPGGPSIELLVDDKPPKVEILDDLTIRYSWQRPNPYFLESQARAAPLFLFRPAHYLKKFHAKYTDPAEIVRQARGGPLAGSWVQIFRRVDAMYSNDNVDLPSLNPWIATTNPPAQRFVFVRNPFYHRIDENGRQLPYVDRVVFTMAAANLIPAKAGLGESDLQSRYLNMRDYTFLKKSAKDSGAEVRLWEIGSGSQVALYPNLNANDPLWRGLFRDVRFRRALSMGIDRDELNQVAFIGLATPSNNTIMPRSPLFKPEYATTWAQHDPAAANKLLDEIGLTKRRGDGVRLLSDGRPAIIIVESQREQTEEADVMQLIADHWRKIGIKILMKPQTIENFRLRNQSGEALMMAYSGIVTAVPTLNTSPREFAPTMRGGLQWPKWGVYVETNGKQGEKCDLEPARRLLDYVAEWENATDDDGRRRAWEKILQTNTDEVFSIGTVNGARQPVVVGPKVRNVPKEGYYAWDPGGYIGLYQPDTFWAAS</sequence>
<dbReference type="Gene3D" id="3.10.105.10">
    <property type="entry name" value="Dipeptide-binding Protein, Domain 3"/>
    <property type="match status" value="1"/>
</dbReference>
<organism evidence="5 6">
    <name type="scientific">Reyranella soli</name>
    <dbReference type="NCBI Taxonomy" id="1230389"/>
    <lineage>
        <taxon>Bacteria</taxon>
        <taxon>Pseudomonadati</taxon>
        <taxon>Pseudomonadota</taxon>
        <taxon>Alphaproteobacteria</taxon>
        <taxon>Hyphomicrobiales</taxon>
        <taxon>Reyranellaceae</taxon>
        <taxon>Reyranella</taxon>
    </lineage>
</organism>
<dbReference type="InterPro" id="IPR039424">
    <property type="entry name" value="SBP_5"/>
</dbReference>
<dbReference type="InterPro" id="IPR000914">
    <property type="entry name" value="SBP_5_dom"/>
</dbReference>
<evidence type="ECO:0000256" key="1">
    <source>
        <dbReference type="ARBA" id="ARBA00004418"/>
    </source>
</evidence>
<dbReference type="AlphaFoldDB" id="A0A512NH01"/>
<keyword evidence="6" id="KW-1185">Reference proteome</keyword>
<protein>
    <submittedName>
        <fullName evidence="5">Peptide ABC transporter substrate-binding protein</fullName>
    </submittedName>
</protein>
<dbReference type="RefSeq" id="WP_147153276.1">
    <property type="nucleotide sequence ID" value="NZ_BKAJ01000096.1"/>
</dbReference>
<feature type="domain" description="Solute-binding protein family 5" evidence="4">
    <location>
        <begin position="102"/>
        <end position="511"/>
    </location>
</feature>
<keyword evidence="3" id="KW-0732">Signal</keyword>
<dbReference type="OrthoDB" id="9803988at2"/>
<evidence type="ECO:0000256" key="3">
    <source>
        <dbReference type="SAM" id="SignalP"/>
    </source>
</evidence>
<dbReference type="PANTHER" id="PTHR30290">
    <property type="entry name" value="PERIPLASMIC BINDING COMPONENT OF ABC TRANSPORTER"/>
    <property type="match status" value="1"/>
</dbReference>
<evidence type="ECO:0000313" key="5">
    <source>
        <dbReference type="EMBL" id="GEP58234.1"/>
    </source>
</evidence>
<dbReference type="EMBL" id="BKAJ01000096">
    <property type="protein sequence ID" value="GEP58234.1"/>
    <property type="molecule type" value="Genomic_DNA"/>
</dbReference>
<comment type="subcellular location">
    <subcellularLocation>
        <location evidence="1">Periplasm</location>
    </subcellularLocation>
</comment>
<accession>A0A512NH01</accession>
<evidence type="ECO:0000259" key="4">
    <source>
        <dbReference type="Pfam" id="PF00496"/>
    </source>
</evidence>
<feature type="chain" id="PRO_5021901083" evidence="3">
    <location>
        <begin position="22"/>
        <end position="636"/>
    </location>
</feature>